<evidence type="ECO:0000313" key="3">
    <source>
        <dbReference type="EMBL" id="ANI15766.1"/>
    </source>
</evidence>
<evidence type="ECO:0000313" key="4">
    <source>
        <dbReference type="Proteomes" id="UP000077748"/>
    </source>
</evidence>
<dbReference type="AlphaFoldDB" id="A0A1A9KDA3"/>
<reference evidence="3 4" key="1">
    <citation type="submission" date="2016-05" db="EMBL/GenBank/DDBJ databases">
        <title>Genome Sequence of Pseudomonas citronellolis Strain SJTE-3, an Estrogens and Persistent Organic Pollutants degradation strain.</title>
        <authorList>
            <person name="Liang R."/>
        </authorList>
    </citation>
    <scope>NUCLEOTIDE SEQUENCE [LARGE SCALE GENOMIC DNA]</scope>
    <source>
        <strain evidence="3 4">SJTE-3</strain>
    </source>
</reference>
<gene>
    <name evidence="3" type="ORF">A9C11_18085</name>
</gene>
<evidence type="ECO:0000259" key="1">
    <source>
        <dbReference type="Pfam" id="PF04773"/>
    </source>
</evidence>
<sequence length="319" mass="35564">MSRKALADPLVEEAIQWMVRLQSGEISQEERQALEHWRSASSQHEAVFLKLSQGLSPLRDSPWRSQSGDQLLRTIQVPSGRRQFLRVSLALGGLALAAGTLLRLGQAGLALPGDLYTGTAERRFWILEDGSRLDLNARSVVATGFDTHRRGLRMRQGELLLQIAADRRGPFLLETDAGQVSASQGRLLLREETQGMRLVTLDTPAQLTLPNARTHALDVRRSVLFNEHGLLADEAMQPSESAWVDGWLAAHDRSLAWVIEAIRPYRRGILRLDAAIAGLRVSGLYPLDNSDLTLEMLERSLPIRVVRRSDYWVSIEAQG</sequence>
<dbReference type="Gene3D" id="2.60.120.1440">
    <property type="match status" value="1"/>
</dbReference>
<proteinExistence type="predicted"/>
<dbReference type="RefSeq" id="WP_064583480.1">
    <property type="nucleotide sequence ID" value="NZ_CP015878.1"/>
</dbReference>
<feature type="domain" description="FecR protein" evidence="1">
    <location>
        <begin position="115"/>
        <end position="201"/>
    </location>
</feature>
<dbReference type="InterPro" id="IPR032623">
    <property type="entry name" value="FecR_N"/>
</dbReference>
<evidence type="ECO:0008006" key="5">
    <source>
        <dbReference type="Google" id="ProtNLM"/>
    </source>
</evidence>
<name>A0A1A9KDA3_9PSED</name>
<dbReference type="InterPro" id="IPR012373">
    <property type="entry name" value="Ferrdict_sens_TM"/>
</dbReference>
<dbReference type="Pfam" id="PF16220">
    <property type="entry name" value="DUF4880"/>
    <property type="match status" value="1"/>
</dbReference>
<dbReference type="PIRSF" id="PIRSF018266">
    <property type="entry name" value="FecR"/>
    <property type="match status" value="1"/>
</dbReference>
<dbReference type="Proteomes" id="UP000077748">
    <property type="component" value="Chromosome"/>
</dbReference>
<dbReference type="GO" id="GO:0016989">
    <property type="term" value="F:sigma factor antagonist activity"/>
    <property type="evidence" value="ECO:0007669"/>
    <property type="project" value="TreeGrafter"/>
</dbReference>
<dbReference type="InterPro" id="IPR006860">
    <property type="entry name" value="FecR"/>
</dbReference>
<dbReference type="Pfam" id="PF04773">
    <property type="entry name" value="FecR"/>
    <property type="match status" value="1"/>
</dbReference>
<feature type="domain" description="FecR N-terminal" evidence="2">
    <location>
        <begin position="12"/>
        <end position="51"/>
    </location>
</feature>
<dbReference type="PANTHER" id="PTHR30273">
    <property type="entry name" value="PERIPLASMIC SIGNAL SENSOR AND SIGMA FACTOR ACTIVATOR FECR-RELATED"/>
    <property type="match status" value="1"/>
</dbReference>
<dbReference type="PANTHER" id="PTHR30273:SF2">
    <property type="entry name" value="PROTEIN FECR"/>
    <property type="match status" value="1"/>
</dbReference>
<evidence type="ECO:0000259" key="2">
    <source>
        <dbReference type="Pfam" id="PF16220"/>
    </source>
</evidence>
<organism evidence="3 4">
    <name type="scientific">Pseudomonas citronellolis</name>
    <dbReference type="NCBI Taxonomy" id="53408"/>
    <lineage>
        <taxon>Bacteria</taxon>
        <taxon>Pseudomonadati</taxon>
        <taxon>Pseudomonadota</taxon>
        <taxon>Gammaproteobacteria</taxon>
        <taxon>Pseudomonadales</taxon>
        <taxon>Pseudomonadaceae</taxon>
        <taxon>Pseudomonas</taxon>
    </lineage>
</organism>
<protein>
    <recommendedName>
        <fullName evidence="5">FecR family protein</fullName>
    </recommendedName>
</protein>
<dbReference type="EMBL" id="CP015878">
    <property type="protein sequence ID" value="ANI15766.1"/>
    <property type="molecule type" value="Genomic_DNA"/>
</dbReference>
<accession>A0A1A9KDA3</accession>